<proteinExistence type="inferred from homology"/>
<dbReference type="GO" id="GO:0003887">
    <property type="term" value="F:DNA-directed DNA polymerase activity"/>
    <property type="evidence" value="ECO:0007669"/>
    <property type="project" value="UniProtKB-UniRule"/>
</dbReference>
<evidence type="ECO:0000313" key="16">
    <source>
        <dbReference type="EMBL" id="SMH66378.1"/>
    </source>
</evidence>
<protein>
    <recommendedName>
        <fullName evidence="3 10">Beta sliding clamp</fullName>
    </recommendedName>
</protein>
<name>A0A060UTA0_9PROT</name>
<dbReference type="SUPFAM" id="SSF55979">
    <property type="entry name" value="DNA clamp"/>
    <property type="match status" value="3"/>
</dbReference>
<dbReference type="RefSeq" id="WP_035192041.1">
    <property type="nucleotide sequence ID" value="NZ_CCCS020000023.1"/>
</dbReference>
<keyword evidence="5 10" id="KW-0808">Transferase</keyword>
<dbReference type="PANTHER" id="PTHR30478">
    <property type="entry name" value="DNA POLYMERASE III SUBUNIT BETA"/>
    <property type="match status" value="1"/>
</dbReference>
<evidence type="ECO:0000256" key="10">
    <source>
        <dbReference type="PIRNR" id="PIRNR000804"/>
    </source>
</evidence>
<dbReference type="GO" id="GO:0003677">
    <property type="term" value="F:DNA binding"/>
    <property type="evidence" value="ECO:0007669"/>
    <property type="project" value="UniProtKB-UniRule"/>
</dbReference>
<dbReference type="Pfam" id="PF02767">
    <property type="entry name" value="DNA_pol3_beta_2"/>
    <property type="match status" value="1"/>
</dbReference>
<evidence type="ECO:0000313" key="14">
    <source>
        <dbReference type="EMBL" id="CDQ09809.1"/>
    </source>
</evidence>
<evidence type="ECO:0000259" key="12">
    <source>
        <dbReference type="Pfam" id="PF02767"/>
    </source>
</evidence>
<evidence type="ECO:0000259" key="13">
    <source>
        <dbReference type="Pfam" id="PF02768"/>
    </source>
</evidence>
<dbReference type="AlphaFoldDB" id="A0A060UTA0"/>
<feature type="domain" description="DNA polymerase III beta sliding clamp central" evidence="12">
    <location>
        <begin position="130"/>
        <end position="242"/>
    </location>
</feature>
<evidence type="ECO:0000259" key="11">
    <source>
        <dbReference type="Pfam" id="PF00712"/>
    </source>
</evidence>
<dbReference type="InterPro" id="IPR022634">
    <property type="entry name" value="DNA_polIII_beta_N"/>
</dbReference>
<keyword evidence="17" id="KW-1185">Reference proteome</keyword>
<dbReference type="EMBL" id="LT841305">
    <property type="protein sequence ID" value="SMH66378.1"/>
    <property type="molecule type" value="Genomic_DNA"/>
</dbReference>
<dbReference type="Proteomes" id="UP000193925">
    <property type="component" value="Chromosome AFERRI"/>
</dbReference>
<evidence type="ECO:0000256" key="2">
    <source>
        <dbReference type="ARBA" id="ARBA00010752"/>
    </source>
</evidence>
<dbReference type="EMBL" id="CCCS020000023">
    <property type="protein sequence ID" value="CDQ09809.1"/>
    <property type="molecule type" value="Genomic_DNA"/>
</dbReference>
<dbReference type="NCBIfam" id="TIGR00663">
    <property type="entry name" value="dnan"/>
    <property type="match status" value="1"/>
</dbReference>
<evidence type="ECO:0000256" key="5">
    <source>
        <dbReference type="ARBA" id="ARBA00022679"/>
    </source>
</evidence>
<reference evidence="14" key="1">
    <citation type="submission" date="2014-03" db="EMBL/GenBank/DDBJ databases">
        <authorList>
            <person name="Genoscope - CEA"/>
        </authorList>
    </citation>
    <scope>NUCLEOTIDE SEQUENCE [LARGE SCALE GENOMIC DNA]</scope>
    <source>
        <strain evidence="14">CF27</strain>
    </source>
</reference>
<dbReference type="InterPro" id="IPR022635">
    <property type="entry name" value="DNA_polIII_beta_C"/>
</dbReference>
<dbReference type="Pfam" id="PF02768">
    <property type="entry name" value="DNA_pol3_beta_3"/>
    <property type="match status" value="1"/>
</dbReference>
<reference evidence="14" key="2">
    <citation type="submission" date="2014-07" db="EMBL/GenBank/DDBJ databases">
        <title>Initial genome analysis of the psychrotolerant acidophile Acidithiobacillus ferrivorans CF27: insights into iron and sulfur oxidation pathways and into biofilm formation.</title>
        <authorList>
            <person name="Talla E."/>
            <person name="Hedrich S."/>
            <person name="Mangenot S."/>
            <person name="Ji B."/>
            <person name="Johnson D.B."/>
            <person name="Barbe V."/>
            <person name="Bonnefoy V."/>
        </authorList>
    </citation>
    <scope>NUCLEOTIDE SEQUENCE [LARGE SCALE GENOMIC DNA]</scope>
    <source>
        <strain evidence="14">CF27</strain>
    </source>
</reference>
<dbReference type="GO" id="GO:0006271">
    <property type="term" value="P:DNA strand elongation involved in DNA replication"/>
    <property type="evidence" value="ECO:0007669"/>
    <property type="project" value="TreeGrafter"/>
</dbReference>
<dbReference type="InterPro" id="IPR046938">
    <property type="entry name" value="DNA_clamp_sf"/>
</dbReference>
<dbReference type="CDD" id="cd00140">
    <property type="entry name" value="beta_clamp"/>
    <property type="match status" value="1"/>
</dbReference>
<dbReference type="InterPro" id="IPR022637">
    <property type="entry name" value="DNA_polIII_beta_cen"/>
</dbReference>
<gene>
    <name evidence="16" type="ORF">AFERRI_30108</name>
    <name evidence="14" type="ORF">AFERRI_30455</name>
    <name evidence="15" type="ORF">H2515_00010</name>
</gene>
<dbReference type="Gene3D" id="3.70.10.10">
    <property type="match status" value="1"/>
</dbReference>
<feature type="domain" description="DNA polymerase III beta sliding clamp C-terminal" evidence="13">
    <location>
        <begin position="244"/>
        <end position="364"/>
    </location>
</feature>
<reference evidence="16 17" key="3">
    <citation type="submission" date="2017-03" db="EMBL/GenBank/DDBJ databases">
        <authorList>
            <person name="Regsiter A."/>
            <person name="William W."/>
        </authorList>
    </citation>
    <scope>NUCLEOTIDE SEQUENCE [LARGE SCALE GENOMIC DNA]</scope>
    <source>
        <strain evidence="16">PRJEB5721</strain>
    </source>
</reference>
<comment type="similarity">
    <text evidence="2 10">Belongs to the beta sliding clamp family.</text>
</comment>
<evidence type="ECO:0000313" key="15">
    <source>
        <dbReference type="EMBL" id="QQD72778.1"/>
    </source>
</evidence>
<dbReference type="SMART" id="SM00480">
    <property type="entry name" value="POL3Bc"/>
    <property type="match status" value="1"/>
</dbReference>
<dbReference type="GO" id="GO:0009360">
    <property type="term" value="C:DNA polymerase III complex"/>
    <property type="evidence" value="ECO:0007669"/>
    <property type="project" value="InterPro"/>
</dbReference>
<comment type="subunit">
    <text evidence="10">Forms a ring-shaped head-to-tail homodimer around DNA.</text>
</comment>
<dbReference type="Gene3D" id="3.10.150.10">
    <property type="entry name" value="DNA Polymerase III, subunit A, domain 2"/>
    <property type="match status" value="1"/>
</dbReference>
<evidence type="ECO:0000256" key="3">
    <source>
        <dbReference type="ARBA" id="ARBA00021035"/>
    </source>
</evidence>
<dbReference type="PANTHER" id="PTHR30478:SF0">
    <property type="entry name" value="BETA SLIDING CLAMP"/>
    <property type="match status" value="1"/>
</dbReference>
<comment type="subcellular location">
    <subcellularLocation>
        <location evidence="1 10">Cytoplasm</location>
    </subcellularLocation>
</comment>
<dbReference type="Proteomes" id="UP000595420">
    <property type="component" value="Chromosome"/>
</dbReference>
<evidence type="ECO:0000256" key="8">
    <source>
        <dbReference type="ARBA" id="ARBA00022932"/>
    </source>
</evidence>
<keyword evidence="8 10" id="KW-0239">DNA-directed DNA polymerase</keyword>
<reference evidence="15 18" key="4">
    <citation type="submission" date="2020-07" db="EMBL/GenBank/DDBJ databases">
        <title>Complete genome sequence analysis of Acidithiobacillus ferrivorans XJFY6S-08 reveals extreme environmental adaptation to alpine acid mine drainage.</title>
        <authorList>
            <person name="Yan L."/>
            <person name="Ni Y."/>
        </authorList>
    </citation>
    <scope>NUCLEOTIDE SEQUENCE [LARGE SCALE GENOMIC DNA]</scope>
    <source>
        <strain evidence="15 18">XJFY6S-08</strain>
    </source>
</reference>
<sequence>MKITIDREDLLPILANMANIADRRPVQPILAHVLIEAAGQHCRFVATDLEVQLSADLDHPVDVPGTCAVPARKLYDICRALPEHTPIEFHKDGEKLLLKAAKSRFTLHVLPADQFPYLSTHSSRCQGNCNAKAFREALAVTANTMAQNDARLFLNGVLIEVEGQELRLVATDGHRLAMMTLPFANNLESGSYQAILPRKAVLELLRILDDGDIALEMSDTGFLLNDGTQQFACKLIDAKYPDYRRVIPQGHPRFAILDRQTFKSALQQSDVLVSDRNPTTHLHLSNNQMTLRSCNEEQEEGEIQILVEYQNDTLDIAFNSRYLTDTTQIFAQESLRMRVKDSDSSAVFTPIDGDNPLYIIMPVRL</sequence>
<evidence type="ECO:0000313" key="18">
    <source>
        <dbReference type="Proteomes" id="UP000595420"/>
    </source>
</evidence>
<evidence type="ECO:0000256" key="6">
    <source>
        <dbReference type="ARBA" id="ARBA00022695"/>
    </source>
</evidence>
<dbReference type="InterPro" id="IPR001001">
    <property type="entry name" value="DNA_polIII_beta"/>
</dbReference>
<comment type="function">
    <text evidence="10">Confers DNA tethering and processivity to DNA polymerases and other proteins. Acts as a clamp, forming a ring around DNA (a reaction catalyzed by the clamp-loading complex) which diffuses in an ATP-independent manner freely and bidirectionally along dsDNA. Initially characterized for its ability to contact the catalytic subunit of DNA polymerase III (Pol III), a complex, multichain enzyme responsible for most of the replicative synthesis in bacteria; Pol III exhibits 3'-5' exonuclease proofreading activity. The beta chain is required for initiation of replication as well as for processivity of DNA replication.</text>
</comment>
<keyword evidence="6 10" id="KW-0548">Nucleotidyltransferase</keyword>
<dbReference type="EMBL" id="CP059488">
    <property type="protein sequence ID" value="QQD72778.1"/>
    <property type="molecule type" value="Genomic_DNA"/>
</dbReference>
<evidence type="ECO:0000256" key="1">
    <source>
        <dbReference type="ARBA" id="ARBA00004496"/>
    </source>
</evidence>
<keyword evidence="9" id="KW-0238">DNA-binding</keyword>
<dbReference type="GO" id="GO:0005737">
    <property type="term" value="C:cytoplasm"/>
    <property type="evidence" value="ECO:0007669"/>
    <property type="project" value="UniProtKB-SubCell"/>
</dbReference>
<evidence type="ECO:0000256" key="4">
    <source>
        <dbReference type="ARBA" id="ARBA00022490"/>
    </source>
</evidence>
<keyword evidence="4 10" id="KW-0963">Cytoplasm</keyword>
<organism evidence="14">
    <name type="scientific">Acidithiobacillus ferrivorans</name>
    <dbReference type="NCBI Taxonomy" id="160808"/>
    <lineage>
        <taxon>Bacteria</taxon>
        <taxon>Pseudomonadati</taxon>
        <taxon>Pseudomonadota</taxon>
        <taxon>Acidithiobacillia</taxon>
        <taxon>Acidithiobacillales</taxon>
        <taxon>Acidithiobacillaceae</taxon>
        <taxon>Acidithiobacillus</taxon>
    </lineage>
</organism>
<accession>A0A060UTA0</accession>
<dbReference type="GO" id="GO:0008408">
    <property type="term" value="F:3'-5' exonuclease activity"/>
    <property type="evidence" value="ECO:0007669"/>
    <property type="project" value="InterPro"/>
</dbReference>
<evidence type="ECO:0000256" key="7">
    <source>
        <dbReference type="ARBA" id="ARBA00022705"/>
    </source>
</evidence>
<keyword evidence="7 10" id="KW-0235">DNA replication</keyword>
<dbReference type="Pfam" id="PF00712">
    <property type="entry name" value="DNA_pol3_beta"/>
    <property type="match status" value="1"/>
</dbReference>
<evidence type="ECO:0000256" key="9">
    <source>
        <dbReference type="ARBA" id="ARBA00023125"/>
    </source>
</evidence>
<feature type="domain" description="DNA polymerase III beta sliding clamp N-terminal" evidence="11">
    <location>
        <begin position="1"/>
        <end position="118"/>
    </location>
</feature>
<dbReference type="PIRSF" id="PIRSF000804">
    <property type="entry name" value="DNA_pol_III_b"/>
    <property type="match status" value="1"/>
</dbReference>
<evidence type="ECO:0000313" key="17">
    <source>
        <dbReference type="Proteomes" id="UP000193925"/>
    </source>
</evidence>